<evidence type="ECO:0008006" key="3">
    <source>
        <dbReference type="Google" id="ProtNLM"/>
    </source>
</evidence>
<comment type="caution">
    <text evidence="1">The sequence shown here is derived from an EMBL/GenBank/DDBJ whole genome shotgun (WGS) entry which is preliminary data.</text>
</comment>
<proteinExistence type="predicted"/>
<evidence type="ECO:0000313" key="1">
    <source>
        <dbReference type="EMBL" id="CCQ62223.1"/>
    </source>
</evidence>
<accession>T2J8K1</accession>
<dbReference type="Proteomes" id="UP000018198">
    <property type="component" value="Unassembled WGS sequence"/>
</dbReference>
<evidence type="ECO:0000313" key="2">
    <source>
        <dbReference type="Proteomes" id="UP000018198"/>
    </source>
</evidence>
<organism evidence="1 2">
    <name type="scientific">Crocosphaera watsonii WH 0401</name>
    <dbReference type="NCBI Taxonomy" id="555881"/>
    <lineage>
        <taxon>Bacteria</taxon>
        <taxon>Bacillati</taxon>
        <taxon>Cyanobacteriota</taxon>
        <taxon>Cyanophyceae</taxon>
        <taxon>Oscillatoriophycideae</taxon>
        <taxon>Chroococcales</taxon>
        <taxon>Aphanothecaceae</taxon>
        <taxon>Crocosphaera</taxon>
    </lineage>
</organism>
<sequence>MVRDLLYQKSPNIFCKTLKRDPNPIIRQKAAETLGKLKVSKH</sequence>
<protein>
    <recommendedName>
        <fullName evidence="3">HEAT repeat domain-containing protein</fullName>
    </recommendedName>
</protein>
<gene>
    <name evidence="1" type="ORF">CWATWH0401_3051</name>
</gene>
<name>T2J8K1_CROWT</name>
<dbReference type="AlphaFoldDB" id="T2J8K1"/>
<reference evidence="1 2" key="1">
    <citation type="submission" date="2013-01" db="EMBL/GenBank/DDBJ databases">
        <authorList>
            <person name="Bench S."/>
        </authorList>
    </citation>
    <scope>NUCLEOTIDE SEQUENCE [LARGE SCALE GENOMIC DNA]</scope>
    <source>
        <strain evidence="1 2">WH 0401</strain>
    </source>
</reference>
<dbReference type="EMBL" id="CAQM01000470">
    <property type="protein sequence ID" value="CCQ62223.1"/>
    <property type="molecule type" value="Genomic_DNA"/>
</dbReference>
<reference evidence="1 2" key="2">
    <citation type="submission" date="2013-09" db="EMBL/GenBank/DDBJ databases">
        <title>Whole genome comparison of six Crocosphaera watsonii strains with differing phenotypes.</title>
        <authorList>
            <person name="Bench S.R."/>
            <person name="Heller P."/>
            <person name="Frank I."/>
            <person name="Arciniega M."/>
            <person name="Shilova I.N."/>
            <person name="Zehr J.P."/>
        </authorList>
    </citation>
    <scope>NUCLEOTIDE SEQUENCE [LARGE SCALE GENOMIC DNA]</scope>
    <source>
        <strain evidence="1 2">WH 0401</strain>
    </source>
</reference>